<evidence type="ECO:0000313" key="7">
    <source>
        <dbReference type="EMBL" id="GEO03109.1"/>
    </source>
</evidence>
<dbReference type="InterPro" id="IPR000764">
    <property type="entry name" value="Uridine_kinase-like"/>
</dbReference>
<accession>A0A512ATR2</accession>
<dbReference type="GO" id="GO:0044206">
    <property type="term" value="P:UMP salvage"/>
    <property type="evidence" value="ECO:0007669"/>
    <property type="project" value="UniProtKB-UniPathway"/>
</dbReference>
<dbReference type="GO" id="GO:0004849">
    <property type="term" value="F:uridine kinase activity"/>
    <property type="evidence" value="ECO:0007669"/>
    <property type="project" value="UniProtKB-EC"/>
</dbReference>
<dbReference type="UniPathway" id="UPA00574">
    <property type="reaction ID" value="UER00637"/>
</dbReference>
<comment type="pathway">
    <text evidence="1">Pyrimidine metabolism; UMP biosynthesis via salvage pathway; UMP from uridine: step 1/1.</text>
</comment>
<dbReference type="Pfam" id="PF00485">
    <property type="entry name" value="PRK"/>
    <property type="match status" value="1"/>
</dbReference>
<evidence type="ECO:0000259" key="6">
    <source>
        <dbReference type="Pfam" id="PF00485"/>
    </source>
</evidence>
<evidence type="ECO:0000256" key="3">
    <source>
        <dbReference type="ARBA" id="ARBA00022679"/>
    </source>
</evidence>
<name>A0A512ATR2_9BACT</name>
<evidence type="ECO:0000256" key="1">
    <source>
        <dbReference type="ARBA" id="ARBA00004690"/>
    </source>
</evidence>
<dbReference type="SUPFAM" id="SSF52540">
    <property type="entry name" value="P-loop containing nucleoside triphosphate hydrolases"/>
    <property type="match status" value="1"/>
</dbReference>
<organism evidence="7 8">
    <name type="scientific">Adhaeribacter aerolatus</name>
    <dbReference type="NCBI Taxonomy" id="670289"/>
    <lineage>
        <taxon>Bacteria</taxon>
        <taxon>Pseudomonadati</taxon>
        <taxon>Bacteroidota</taxon>
        <taxon>Cytophagia</taxon>
        <taxon>Cytophagales</taxon>
        <taxon>Hymenobacteraceae</taxon>
        <taxon>Adhaeribacter</taxon>
    </lineage>
</organism>
<dbReference type="OrthoDB" id="9777642at2"/>
<dbReference type="EC" id="2.7.1.48" evidence="2"/>
<dbReference type="InterPro" id="IPR006083">
    <property type="entry name" value="PRK/URK"/>
</dbReference>
<dbReference type="RefSeq" id="WP_146895137.1">
    <property type="nucleotide sequence ID" value="NZ_BJYS01000003.1"/>
</dbReference>
<keyword evidence="4" id="KW-0547">Nucleotide-binding</keyword>
<dbReference type="CDD" id="cd02023">
    <property type="entry name" value="UMPK"/>
    <property type="match status" value="1"/>
</dbReference>
<dbReference type="PANTHER" id="PTHR10285">
    <property type="entry name" value="URIDINE KINASE"/>
    <property type="match status" value="1"/>
</dbReference>
<dbReference type="Proteomes" id="UP000321532">
    <property type="component" value="Unassembled WGS sequence"/>
</dbReference>
<comment type="caution">
    <text evidence="7">The sequence shown here is derived from an EMBL/GenBank/DDBJ whole genome shotgun (WGS) entry which is preliminary data.</text>
</comment>
<sequence>MQKPYLVGITGGSASGKTTFLRKLISSFAPEDICLISQDNYYHPRENQLQDEKGVINFDLPSCIDAHGYAQDVFKISQGQSFTRTEYTFNNPNIVPQELVFNPAPVVIVEGIFVFYFEEVARQLDLKVYIDAKEHVKLHRRILRDKVERGYDLDDVLYRYLNHVAPTYEKYIKPYKDDADIIIPNNQQFERGLEVLVSFLAGKVKNYRKQPI</sequence>
<evidence type="ECO:0000256" key="2">
    <source>
        <dbReference type="ARBA" id="ARBA00012137"/>
    </source>
</evidence>
<dbReference type="GO" id="GO:0005524">
    <property type="term" value="F:ATP binding"/>
    <property type="evidence" value="ECO:0007669"/>
    <property type="project" value="InterPro"/>
</dbReference>
<dbReference type="AlphaFoldDB" id="A0A512ATR2"/>
<evidence type="ECO:0000256" key="4">
    <source>
        <dbReference type="ARBA" id="ARBA00022741"/>
    </source>
</evidence>
<evidence type="ECO:0000313" key="8">
    <source>
        <dbReference type="Proteomes" id="UP000321532"/>
    </source>
</evidence>
<dbReference type="Gene3D" id="3.40.50.300">
    <property type="entry name" value="P-loop containing nucleotide triphosphate hydrolases"/>
    <property type="match status" value="1"/>
</dbReference>
<evidence type="ECO:0000256" key="5">
    <source>
        <dbReference type="ARBA" id="ARBA00022777"/>
    </source>
</evidence>
<dbReference type="PRINTS" id="PR00988">
    <property type="entry name" value="URIDINKINASE"/>
</dbReference>
<gene>
    <name evidence="7" type="primary">udk</name>
    <name evidence="7" type="ORF">AAE02nite_07730</name>
</gene>
<keyword evidence="5 7" id="KW-0418">Kinase</keyword>
<feature type="domain" description="Phosphoribulokinase/uridine kinase" evidence="6">
    <location>
        <begin position="7"/>
        <end position="185"/>
    </location>
</feature>
<keyword evidence="3" id="KW-0808">Transferase</keyword>
<proteinExistence type="predicted"/>
<reference evidence="7 8" key="1">
    <citation type="submission" date="2019-07" db="EMBL/GenBank/DDBJ databases">
        <title>Whole genome shotgun sequence of Adhaeribacter aerolatus NBRC 106133.</title>
        <authorList>
            <person name="Hosoyama A."/>
            <person name="Uohara A."/>
            <person name="Ohji S."/>
            <person name="Ichikawa N."/>
        </authorList>
    </citation>
    <scope>NUCLEOTIDE SEQUENCE [LARGE SCALE GENOMIC DNA]</scope>
    <source>
        <strain evidence="7 8">NBRC 106133</strain>
    </source>
</reference>
<dbReference type="EMBL" id="BJYS01000003">
    <property type="protein sequence ID" value="GEO03109.1"/>
    <property type="molecule type" value="Genomic_DNA"/>
</dbReference>
<keyword evidence="8" id="KW-1185">Reference proteome</keyword>
<dbReference type="InterPro" id="IPR027417">
    <property type="entry name" value="P-loop_NTPase"/>
</dbReference>
<protein>
    <recommendedName>
        <fullName evidence="2">uridine/cytidine kinase</fullName>
        <ecNumber evidence="2">2.7.1.48</ecNumber>
    </recommendedName>
</protein>